<dbReference type="PATRIC" id="fig|1454003.3.peg.3588"/>
<dbReference type="InterPro" id="IPR001638">
    <property type="entry name" value="Solute-binding_3/MltF_N"/>
</dbReference>
<dbReference type="AlphaFoldDB" id="A0A011N5D1"/>
<dbReference type="SUPFAM" id="SSF53850">
    <property type="entry name" value="Periplasmic binding protein-like II"/>
    <property type="match status" value="1"/>
</dbReference>
<accession>A0A011N5D1</accession>
<name>A0A011N5D1_9PROT</name>
<evidence type="ECO:0000313" key="6">
    <source>
        <dbReference type="EMBL" id="EXI77788.1"/>
    </source>
</evidence>
<feature type="domain" description="Solute-binding protein family 3/N-terminal" evidence="5">
    <location>
        <begin position="35"/>
        <end position="252"/>
    </location>
</feature>
<sequence>MRFLARLLSVVIPLTLLIGGSANAREWKAIEASGTIKAATEGAFQPFNYYEGSTLTGFEVELAEAIAKKLGLKLEWSVVPFDAQIAALKQDRFDFAIASHGYTPERAKSVDFANPHYCTGGQIAAHKDGPLTVAALNGKSVGVQLATTYAGAAKKINGIKAIKTYKGDPEAFSALRAKKVDAWISDKFTVKGTLDKNPDAGIVGGELVFVEKVSMIMPKGNKELAEKLNQALAEVMKDDSYQMLSQKYFKEDVSCRP</sequence>
<dbReference type="SMART" id="SM00062">
    <property type="entry name" value="PBPb"/>
    <property type="match status" value="1"/>
</dbReference>
<dbReference type="PROSITE" id="PS01039">
    <property type="entry name" value="SBP_BACTERIAL_3"/>
    <property type="match status" value="1"/>
</dbReference>
<dbReference type="CDD" id="cd13530">
    <property type="entry name" value="PBP2_peptides_like"/>
    <property type="match status" value="1"/>
</dbReference>
<dbReference type="Pfam" id="PF00497">
    <property type="entry name" value="SBP_bac_3"/>
    <property type="match status" value="1"/>
</dbReference>
<gene>
    <name evidence="6" type="primary">fliY_4</name>
    <name evidence="6" type="ORF">AW10_03531</name>
</gene>
<evidence type="ECO:0000256" key="2">
    <source>
        <dbReference type="ARBA" id="ARBA00010333"/>
    </source>
</evidence>
<evidence type="ECO:0000256" key="3">
    <source>
        <dbReference type="ARBA" id="ARBA00022729"/>
    </source>
</evidence>
<reference evidence="6 7" key="1">
    <citation type="submission" date="2014-02" db="EMBL/GenBank/DDBJ databases">
        <title>Expanding our view of genomic diversity in Candidatus Accumulibacter clades.</title>
        <authorList>
            <person name="Skennerton C.T."/>
            <person name="Barr J.J."/>
            <person name="Slater F.R."/>
            <person name="Bond P.L."/>
            <person name="Tyson G.W."/>
        </authorList>
    </citation>
    <scope>NUCLEOTIDE SEQUENCE [LARGE SCALE GENOMIC DNA]</scope>
    <source>
        <strain evidence="7">BA-92</strain>
    </source>
</reference>
<proteinExistence type="inferred from homology"/>
<evidence type="ECO:0000256" key="4">
    <source>
        <dbReference type="RuleBase" id="RU003744"/>
    </source>
</evidence>
<dbReference type="Proteomes" id="UP000021816">
    <property type="component" value="Unassembled WGS sequence"/>
</dbReference>
<dbReference type="STRING" id="1454003.AW10_03531"/>
<dbReference type="EMBL" id="JEMX01000089">
    <property type="protein sequence ID" value="EXI77788.1"/>
    <property type="molecule type" value="Genomic_DNA"/>
</dbReference>
<dbReference type="PANTHER" id="PTHR35936:SF19">
    <property type="entry name" value="AMINO-ACID-BINDING PROTEIN YXEM-RELATED"/>
    <property type="match status" value="1"/>
</dbReference>
<dbReference type="Gene3D" id="3.40.190.10">
    <property type="entry name" value="Periplasmic binding protein-like II"/>
    <property type="match status" value="2"/>
</dbReference>
<keyword evidence="3" id="KW-0732">Signal</keyword>
<evidence type="ECO:0000259" key="5">
    <source>
        <dbReference type="SMART" id="SM00062"/>
    </source>
</evidence>
<organism evidence="6 7">
    <name type="scientific">Candidatus Accumulibacter appositus</name>
    <dbReference type="NCBI Taxonomy" id="1454003"/>
    <lineage>
        <taxon>Bacteria</taxon>
        <taxon>Pseudomonadati</taxon>
        <taxon>Pseudomonadota</taxon>
        <taxon>Betaproteobacteria</taxon>
        <taxon>Candidatus Accumulibacter</taxon>
    </lineage>
</organism>
<comment type="caution">
    <text evidence="6">The sequence shown here is derived from an EMBL/GenBank/DDBJ whole genome shotgun (WGS) entry which is preliminary data.</text>
</comment>
<comment type="similarity">
    <text evidence="2 4">Belongs to the bacterial solute-binding protein 3 family.</text>
</comment>
<dbReference type="GO" id="GO:0030313">
    <property type="term" value="C:cell envelope"/>
    <property type="evidence" value="ECO:0007669"/>
    <property type="project" value="UniProtKB-SubCell"/>
</dbReference>
<dbReference type="PANTHER" id="PTHR35936">
    <property type="entry name" value="MEMBRANE-BOUND LYTIC MUREIN TRANSGLYCOSYLASE F"/>
    <property type="match status" value="1"/>
</dbReference>
<dbReference type="InterPro" id="IPR018313">
    <property type="entry name" value="SBP_3_CS"/>
</dbReference>
<evidence type="ECO:0000256" key="1">
    <source>
        <dbReference type="ARBA" id="ARBA00004196"/>
    </source>
</evidence>
<comment type="subcellular location">
    <subcellularLocation>
        <location evidence="1">Cell envelope</location>
    </subcellularLocation>
</comment>
<protein>
    <submittedName>
        <fullName evidence="6">Sulfate starvation-induced protein 7</fullName>
    </submittedName>
</protein>
<evidence type="ECO:0000313" key="7">
    <source>
        <dbReference type="Proteomes" id="UP000021816"/>
    </source>
</evidence>